<sequence length="90" mass="9717">MDINSIQTPLSFRHDRLRDTAVDLEATFLSQMLKSAGFGEMSESFGGGAGEEQFASLLRDAHSGAMTEAGGLGLAQHIFESLKEVTDERP</sequence>
<dbReference type="InterPro" id="IPR019301">
    <property type="entry name" value="Flagellar_prot_FlgJ_N"/>
</dbReference>
<accession>A0A5B8IXG8</accession>
<evidence type="ECO:0000313" key="2">
    <source>
        <dbReference type="EMBL" id="QDY70343.1"/>
    </source>
</evidence>
<protein>
    <recommendedName>
        <fullName evidence="1">Flagellar protein FlgJ N-terminal domain-containing protein</fullName>
    </recommendedName>
</protein>
<dbReference type="AlphaFoldDB" id="A0A5B8IXG8"/>
<dbReference type="EMBL" id="CP042261">
    <property type="protein sequence ID" value="QDY70343.1"/>
    <property type="molecule type" value="Genomic_DNA"/>
</dbReference>
<proteinExistence type="predicted"/>
<dbReference type="OrthoDB" id="7690273at2"/>
<dbReference type="Proteomes" id="UP000318483">
    <property type="component" value="Chromosome"/>
</dbReference>
<feature type="domain" description="Flagellar protein FlgJ N-terminal" evidence="1">
    <location>
        <begin position="31"/>
        <end position="79"/>
    </location>
</feature>
<keyword evidence="3" id="KW-1185">Reference proteome</keyword>
<organism evidence="2 3">
    <name type="scientific">Qingshengfaniella alkalisoli</name>
    <dbReference type="NCBI Taxonomy" id="2599296"/>
    <lineage>
        <taxon>Bacteria</taxon>
        <taxon>Pseudomonadati</taxon>
        <taxon>Pseudomonadota</taxon>
        <taxon>Alphaproteobacteria</taxon>
        <taxon>Rhodobacterales</taxon>
        <taxon>Paracoccaceae</taxon>
        <taxon>Qingshengfaniella</taxon>
    </lineage>
</organism>
<evidence type="ECO:0000313" key="3">
    <source>
        <dbReference type="Proteomes" id="UP000318483"/>
    </source>
</evidence>
<reference evidence="2 3" key="1">
    <citation type="submission" date="2019-07" db="EMBL/GenBank/DDBJ databases">
        <title>Litoreibacter alkalisoli sp. nov., isolated from saline-alkaline soil.</title>
        <authorList>
            <person name="Wang S."/>
            <person name="Xu L."/>
            <person name="Xing Y.-T."/>
            <person name="Sun J.-Q."/>
        </authorList>
    </citation>
    <scope>NUCLEOTIDE SEQUENCE [LARGE SCALE GENOMIC DNA]</scope>
    <source>
        <strain evidence="2 3">LN3S51</strain>
    </source>
</reference>
<dbReference type="Pfam" id="PF10135">
    <property type="entry name" value="Rod-binding"/>
    <property type="match status" value="1"/>
</dbReference>
<gene>
    <name evidence="2" type="ORF">FPZ52_11380</name>
</gene>
<evidence type="ECO:0000259" key="1">
    <source>
        <dbReference type="Pfam" id="PF10135"/>
    </source>
</evidence>
<dbReference type="KEGG" id="lit:FPZ52_11380"/>
<name>A0A5B8IXG8_9RHOB</name>